<keyword evidence="1" id="KW-0472">Membrane</keyword>
<keyword evidence="1" id="KW-0812">Transmembrane</keyword>
<organism evidence="2 3">
    <name type="scientific">Chrysodeixis includens</name>
    <name type="common">Soybean looper</name>
    <name type="synonym">Pseudoplusia includens</name>
    <dbReference type="NCBI Taxonomy" id="689277"/>
    <lineage>
        <taxon>Eukaryota</taxon>
        <taxon>Metazoa</taxon>
        <taxon>Ecdysozoa</taxon>
        <taxon>Arthropoda</taxon>
        <taxon>Hexapoda</taxon>
        <taxon>Insecta</taxon>
        <taxon>Pterygota</taxon>
        <taxon>Neoptera</taxon>
        <taxon>Endopterygota</taxon>
        <taxon>Lepidoptera</taxon>
        <taxon>Glossata</taxon>
        <taxon>Ditrysia</taxon>
        <taxon>Noctuoidea</taxon>
        <taxon>Noctuidae</taxon>
        <taxon>Plusiinae</taxon>
        <taxon>Chrysodeixis</taxon>
    </lineage>
</organism>
<dbReference type="AlphaFoldDB" id="A0A9P0FPS4"/>
<proteinExistence type="predicted"/>
<evidence type="ECO:0000256" key="1">
    <source>
        <dbReference type="SAM" id="Phobius"/>
    </source>
</evidence>
<dbReference type="Proteomes" id="UP001154114">
    <property type="component" value="Chromosome 12"/>
</dbReference>
<evidence type="ECO:0000313" key="2">
    <source>
        <dbReference type="EMBL" id="CAH0582884.1"/>
    </source>
</evidence>
<dbReference type="OrthoDB" id="7343073at2759"/>
<dbReference type="EMBL" id="LR824015">
    <property type="protein sequence ID" value="CAH0582884.1"/>
    <property type="molecule type" value="Genomic_DNA"/>
</dbReference>
<keyword evidence="1" id="KW-1133">Transmembrane helix</keyword>
<gene>
    <name evidence="2" type="ORF">CINC_LOCUS1917</name>
</gene>
<protein>
    <submittedName>
        <fullName evidence="2">Uncharacterized protein</fullName>
    </submittedName>
</protein>
<evidence type="ECO:0000313" key="3">
    <source>
        <dbReference type="Proteomes" id="UP001154114"/>
    </source>
</evidence>
<accession>A0A9P0FPS4</accession>
<reference evidence="2" key="1">
    <citation type="submission" date="2021-12" db="EMBL/GenBank/DDBJ databases">
        <authorList>
            <person name="King R."/>
        </authorList>
    </citation>
    <scope>NUCLEOTIDE SEQUENCE</scope>
</reference>
<feature type="transmembrane region" description="Helical" evidence="1">
    <location>
        <begin position="45"/>
        <end position="69"/>
    </location>
</feature>
<sequence>MNVEELSKNSSQHPYYPCNKYSEELGLIETEEASVQKEWTSQTTLWMIVFALLLWLLTYLMVMALTMCFDISFRTLVGFTGLVPWYNETSLMTNDDITRYVVIL</sequence>
<name>A0A9P0FPS4_CHRIL</name>
<keyword evidence="3" id="KW-1185">Reference proteome</keyword>